<feature type="compositionally biased region" description="Low complexity" evidence="1">
    <location>
        <begin position="210"/>
        <end position="225"/>
    </location>
</feature>
<dbReference type="Proteomes" id="UP000800981">
    <property type="component" value="Unassembled WGS sequence"/>
</dbReference>
<name>A0ABX0GRL3_9ACTN</name>
<keyword evidence="2" id="KW-0472">Membrane</keyword>
<keyword evidence="5" id="KW-1185">Reference proteome</keyword>
<evidence type="ECO:0000313" key="4">
    <source>
        <dbReference type="EMBL" id="NHC12350.1"/>
    </source>
</evidence>
<gene>
    <name evidence="4" type="ORF">G9H71_00955</name>
</gene>
<dbReference type="RefSeq" id="WP_166276532.1">
    <property type="nucleotide sequence ID" value="NZ_JAANNP010000001.1"/>
</dbReference>
<protein>
    <submittedName>
        <fullName evidence="4">Uncharacterized protein</fullName>
    </submittedName>
</protein>
<comment type="caution">
    <text evidence="4">The sequence shown here is derived from an EMBL/GenBank/DDBJ whole genome shotgun (WGS) entry which is preliminary data.</text>
</comment>
<reference evidence="4 5" key="1">
    <citation type="submission" date="2020-03" db="EMBL/GenBank/DDBJ databases">
        <title>Two novel Motilibacter sp.</title>
        <authorList>
            <person name="Liu S."/>
        </authorList>
    </citation>
    <scope>NUCLEOTIDE SEQUENCE [LARGE SCALE GENOMIC DNA]</scope>
    <source>
        <strain evidence="4 5">E257</strain>
    </source>
</reference>
<proteinExistence type="predicted"/>
<organism evidence="4 5">
    <name type="scientific">Motilibacter deserti</name>
    <dbReference type="NCBI Taxonomy" id="2714956"/>
    <lineage>
        <taxon>Bacteria</taxon>
        <taxon>Bacillati</taxon>
        <taxon>Actinomycetota</taxon>
        <taxon>Actinomycetes</taxon>
        <taxon>Motilibacterales</taxon>
        <taxon>Motilibacteraceae</taxon>
        <taxon>Motilibacter</taxon>
    </lineage>
</organism>
<evidence type="ECO:0000313" key="5">
    <source>
        <dbReference type="Proteomes" id="UP000800981"/>
    </source>
</evidence>
<dbReference type="EMBL" id="JAANNP010000001">
    <property type="protein sequence ID" value="NHC12350.1"/>
    <property type="molecule type" value="Genomic_DNA"/>
</dbReference>
<keyword evidence="3" id="KW-0732">Signal</keyword>
<accession>A0ABX0GRL3</accession>
<evidence type="ECO:0000256" key="1">
    <source>
        <dbReference type="SAM" id="MobiDB-lite"/>
    </source>
</evidence>
<evidence type="ECO:0000256" key="2">
    <source>
        <dbReference type="SAM" id="Phobius"/>
    </source>
</evidence>
<feature type="signal peptide" evidence="3">
    <location>
        <begin position="1"/>
        <end position="30"/>
    </location>
</feature>
<feature type="region of interest" description="Disordered" evidence="1">
    <location>
        <begin position="175"/>
        <end position="336"/>
    </location>
</feature>
<sequence>MGRRTAVGRTLLALALAGAPLAAATGPAYAEEAVPRLSTDATGPLFALSGLAPGWEHAACLQVRYAGLPAASALGVFATAGGSGLADYLDVRVERGTGGGYGDCTGFAGHQVFAGTLAELAAAHGSAAAALPDDAAVEGSGSAAYRIALTLRDDDGAQGRTAEAAFSWVTLLGAPPAAQPDPPPAPVVAPTAPPAPSPTADVPPAPTPSPSASRPSSTPSPTGRRPAPPAPDPASTPTVGPTAKPTPSSTQGGAGGPSAAPAVDPAGPPSAGPGESPASTDDSDGSEGSRPAAAAPPGTPPAGTPAAAPSRVPGPQVTVPLGGSRAGGTTAARNSSGAVGVLERATVVLGRAASATVAVARRVAAPAGTGAAVGIGMVPLLGGFLLIQRRLDDRDPKLALAPLAAAPDLTFDAQIRGNDE</sequence>
<evidence type="ECO:0000256" key="3">
    <source>
        <dbReference type="SAM" id="SignalP"/>
    </source>
</evidence>
<keyword evidence="2" id="KW-0812">Transmembrane</keyword>
<feature type="compositionally biased region" description="Pro residues" evidence="1">
    <location>
        <begin position="177"/>
        <end position="209"/>
    </location>
</feature>
<feature type="compositionally biased region" description="Low complexity" evidence="1">
    <location>
        <begin position="245"/>
        <end position="265"/>
    </location>
</feature>
<feature type="transmembrane region" description="Helical" evidence="2">
    <location>
        <begin position="363"/>
        <end position="387"/>
    </location>
</feature>
<keyword evidence="2" id="KW-1133">Transmembrane helix</keyword>
<feature type="chain" id="PRO_5046560720" evidence="3">
    <location>
        <begin position="31"/>
        <end position="420"/>
    </location>
</feature>